<dbReference type="InterPro" id="IPR048647">
    <property type="entry name" value="RlmA_N"/>
</dbReference>
<keyword evidence="3" id="KW-0489">Methyltransferase</keyword>
<dbReference type="InterPro" id="IPR050508">
    <property type="entry name" value="Methyltransf_Superfamily"/>
</dbReference>
<dbReference type="EMBL" id="JAVKGT010000007">
    <property type="protein sequence ID" value="MDR5711284.1"/>
    <property type="molecule type" value="Genomic_DNA"/>
</dbReference>
<accession>A0ABU1FRL0</accession>
<dbReference type="SUPFAM" id="SSF53335">
    <property type="entry name" value="S-adenosyl-L-methionine-dependent methyltransferases"/>
    <property type="match status" value="1"/>
</dbReference>
<dbReference type="PIRSF" id="PIRSF018249">
    <property type="entry name" value="MyrA_prd"/>
    <property type="match status" value="1"/>
</dbReference>
<keyword evidence="3" id="KW-0808">Transferase</keyword>
<dbReference type="InterPro" id="IPR041698">
    <property type="entry name" value="Methyltransf_25"/>
</dbReference>
<protein>
    <submittedName>
        <fullName evidence="3">Methyltransferase domain-containing protein</fullName>
    </submittedName>
</protein>
<sequence>MSEIPEQPSASQHPVPLRCPHCRQTLQAIFHEDAVPPRLRGVRCPAGHRFDAARQGYVNLLVGRPSKFTPDTAEMIMARERVQSGGVFSPLTAALRGLLAGTEPAVFLDCGAGTGYYLHDLLAQRPESQGIALDLSPAGLKRAAKHPRSTALAWDLWQPLPLADDGVDVLLNVFAPRNPEEYARVLRPGGVAVVVIPGPGHLAELAQRGLLKQQQDKREQVVAQMRPHFGPPEENVHLQHTRPVSVQEAADLIFMGPAGHHGTLAAIREEIDSHEELTQVSLELDILLWRKQPLGEHPPNG</sequence>
<dbReference type="InterPro" id="IPR016718">
    <property type="entry name" value="rRNA_m1G-MeTrfase_A_prd"/>
</dbReference>
<evidence type="ECO:0000313" key="4">
    <source>
        <dbReference type="Proteomes" id="UP001260872"/>
    </source>
</evidence>
<proteinExistence type="predicted"/>
<dbReference type="RefSeq" id="WP_310536669.1">
    <property type="nucleotide sequence ID" value="NZ_BAAAOC010000010.1"/>
</dbReference>
<feature type="domain" description="Methyltransferase" evidence="1">
    <location>
        <begin position="108"/>
        <end position="190"/>
    </location>
</feature>
<dbReference type="Gene3D" id="3.40.50.150">
    <property type="entry name" value="Vaccinia Virus protein VP39"/>
    <property type="match status" value="1"/>
</dbReference>
<dbReference type="Pfam" id="PF13649">
    <property type="entry name" value="Methyltransf_25"/>
    <property type="match status" value="1"/>
</dbReference>
<dbReference type="Pfam" id="PF21302">
    <property type="entry name" value="Zn_ribbon_RlmA"/>
    <property type="match status" value="1"/>
</dbReference>
<evidence type="ECO:0000313" key="3">
    <source>
        <dbReference type="EMBL" id="MDR5711284.1"/>
    </source>
</evidence>
<dbReference type="InterPro" id="IPR029063">
    <property type="entry name" value="SAM-dependent_MTases_sf"/>
</dbReference>
<dbReference type="GO" id="GO:0008168">
    <property type="term" value="F:methyltransferase activity"/>
    <property type="evidence" value="ECO:0007669"/>
    <property type="project" value="UniProtKB-KW"/>
</dbReference>
<comment type="caution">
    <text evidence="3">The sequence shown here is derived from an EMBL/GenBank/DDBJ whole genome shotgun (WGS) entry which is preliminary data.</text>
</comment>
<evidence type="ECO:0000259" key="1">
    <source>
        <dbReference type="Pfam" id="PF13649"/>
    </source>
</evidence>
<organism evidence="3 4">
    <name type="scientific">Nesterenkonia flava</name>
    <dbReference type="NCBI Taxonomy" id="469799"/>
    <lineage>
        <taxon>Bacteria</taxon>
        <taxon>Bacillati</taxon>
        <taxon>Actinomycetota</taxon>
        <taxon>Actinomycetes</taxon>
        <taxon>Micrococcales</taxon>
        <taxon>Micrococcaceae</taxon>
        <taxon>Nesterenkonia</taxon>
    </lineage>
</organism>
<dbReference type="PANTHER" id="PTHR42912:SF45">
    <property type="entry name" value="23S RRNA (GUANINE(745)-N(1))-METHYLTRANSFERASE"/>
    <property type="match status" value="1"/>
</dbReference>
<dbReference type="GO" id="GO:0032259">
    <property type="term" value="P:methylation"/>
    <property type="evidence" value="ECO:0007669"/>
    <property type="project" value="UniProtKB-KW"/>
</dbReference>
<evidence type="ECO:0000259" key="2">
    <source>
        <dbReference type="Pfam" id="PF21302"/>
    </source>
</evidence>
<keyword evidence="4" id="KW-1185">Reference proteome</keyword>
<gene>
    <name evidence="3" type="ORF">RH857_03910</name>
</gene>
<name>A0ABU1FRL0_9MICC</name>
<dbReference type="CDD" id="cd02440">
    <property type="entry name" value="AdoMet_MTases"/>
    <property type="match status" value="1"/>
</dbReference>
<reference evidence="4" key="1">
    <citation type="submission" date="2023-07" db="EMBL/GenBank/DDBJ databases">
        <title>Description of three actinobacteria isolated from air of manufacturing shop in a pharmaceutical factory.</title>
        <authorList>
            <person name="Zhang D.-F."/>
        </authorList>
    </citation>
    <scope>NUCLEOTIDE SEQUENCE [LARGE SCALE GENOMIC DNA]</scope>
    <source>
        <strain evidence="4">CCTCC AB 207010</strain>
    </source>
</reference>
<dbReference type="Proteomes" id="UP001260872">
    <property type="component" value="Unassembled WGS sequence"/>
</dbReference>
<dbReference type="PANTHER" id="PTHR42912">
    <property type="entry name" value="METHYLTRANSFERASE"/>
    <property type="match status" value="1"/>
</dbReference>
<feature type="domain" description="23S rRNA (guanine(745)-N(1))-methyltransferase N-terminal" evidence="2">
    <location>
        <begin position="18"/>
        <end position="61"/>
    </location>
</feature>